<dbReference type="SUPFAM" id="SSF52540">
    <property type="entry name" value="P-loop containing nucleoside triphosphate hydrolases"/>
    <property type="match status" value="1"/>
</dbReference>
<evidence type="ECO:0000256" key="7">
    <source>
        <dbReference type="ARBA" id="ARBA00023235"/>
    </source>
</evidence>
<dbReference type="Pfam" id="PF13361">
    <property type="entry name" value="UvrD_C"/>
    <property type="match status" value="1"/>
</dbReference>
<dbReference type="InterPro" id="IPR014017">
    <property type="entry name" value="DNA_helicase_UvrD-like_C"/>
</dbReference>
<dbReference type="PANTHER" id="PTHR11070">
    <property type="entry name" value="UVRD / RECB / PCRA DNA HELICASE FAMILY MEMBER"/>
    <property type="match status" value="1"/>
</dbReference>
<dbReference type="GO" id="GO:0033202">
    <property type="term" value="C:DNA helicase complex"/>
    <property type="evidence" value="ECO:0007669"/>
    <property type="project" value="TreeGrafter"/>
</dbReference>
<keyword evidence="6" id="KW-0238">DNA-binding</keyword>
<dbReference type="Pfam" id="PF21196">
    <property type="entry name" value="PcrA_UvrD_tudor"/>
    <property type="match status" value="1"/>
</dbReference>
<evidence type="ECO:0000313" key="14">
    <source>
        <dbReference type="EMBL" id="CAI7989603.1"/>
    </source>
</evidence>
<dbReference type="PROSITE" id="PS51217">
    <property type="entry name" value="UVRD_HELICASE_CTER"/>
    <property type="match status" value="1"/>
</dbReference>
<dbReference type="InterPro" id="IPR005751">
    <property type="entry name" value="ATP-dep_DNA_helicase_PcrA"/>
</dbReference>
<evidence type="ECO:0000256" key="1">
    <source>
        <dbReference type="ARBA" id="ARBA00009922"/>
    </source>
</evidence>
<dbReference type="Proteomes" id="UP001174909">
    <property type="component" value="Unassembled WGS sequence"/>
</dbReference>
<reference evidence="14" key="1">
    <citation type="submission" date="2023-03" db="EMBL/GenBank/DDBJ databases">
        <authorList>
            <person name="Steffen K."/>
            <person name="Cardenas P."/>
        </authorList>
    </citation>
    <scope>NUCLEOTIDE SEQUENCE</scope>
</reference>
<name>A0AA35QSI3_GEOBA</name>
<keyword evidence="5 11" id="KW-0067">ATP-binding</keyword>
<dbReference type="Gene3D" id="1.10.10.160">
    <property type="match status" value="1"/>
</dbReference>
<evidence type="ECO:0000256" key="4">
    <source>
        <dbReference type="ARBA" id="ARBA00022806"/>
    </source>
</evidence>
<comment type="similarity">
    <text evidence="1">Belongs to the helicase family. UvrD subfamily.</text>
</comment>
<dbReference type="GO" id="GO:0005524">
    <property type="term" value="F:ATP binding"/>
    <property type="evidence" value="ECO:0007669"/>
    <property type="project" value="UniProtKB-UniRule"/>
</dbReference>
<dbReference type="Gene3D" id="1.10.486.10">
    <property type="entry name" value="PCRA, domain 4"/>
    <property type="match status" value="1"/>
</dbReference>
<gene>
    <name evidence="14" type="ORF">GBAR_LOCUS268</name>
</gene>
<dbReference type="InterPro" id="IPR013986">
    <property type="entry name" value="DExx_box_DNA_helicase_dom_sf"/>
</dbReference>
<evidence type="ECO:0000259" key="13">
    <source>
        <dbReference type="PROSITE" id="PS51217"/>
    </source>
</evidence>
<feature type="binding site" evidence="11">
    <location>
        <begin position="21"/>
        <end position="28"/>
    </location>
    <ligand>
        <name>ATP</name>
        <dbReference type="ChEBI" id="CHEBI:30616"/>
    </ligand>
</feature>
<keyword evidence="7" id="KW-0413">Isomerase</keyword>
<dbReference type="GO" id="GO:0005829">
    <property type="term" value="C:cytosol"/>
    <property type="evidence" value="ECO:0007669"/>
    <property type="project" value="TreeGrafter"/>
</dbReference>
<keyword evidence="4 11" id="KW-0347">Helicase</keyword>
<dbReference type="InterPro" id="IPR014016">
    <property type="entry name" value="UvrD-like_ATP-bd"/>
</dbReference>
<dbReference type="GO" id="GO:0016787">
    <property type="term" value="F:hydrolase activity"/>
    <property type="evidence" value="ECO:0007669"/>
    <property type="project" value="UniProtKB-UniRule"/>
</dbReference>
<comment type="catalytic activity">
    <reaction evidence="8">
        <text>Couples ATP hydrolysis with the unwinding of duplex DNA by translocating in the 3'-5' direction.</text>
        <dbReference type="EC" id="5.6.2.4"/>
    </reaction>
</comment>
<sequence length="710" mass="81475">SLNDVQREAVQHTEGPLLILSGAGSGKTRVITHRIAYLIEHHDVSPYRILAVTFTNKAAKEMKLRLDALVEGSVSRDLWVSTFHATCARILRRDIEKYAYTRGFTIFDTGEQTTLVKDVLRQLNYNDKQYNPRAILSHISRAKNESISPETYQNIAEGYFERIVAEVYALYQDALRVNNSLDFDDLLLFTVQLLNENPEVRQFYQNKFEYLLVDEYQDTNRCQYELVNVLAGTKQNICVVGDDDQSIYAFRGADIRNILDFEKDYPNTRVLRLEQNYRSTQNILDAAWGVVHNNSARKAKKLWTKNDIGELVTCYEAMDENDEAGYVGTQIQDWHAEDVDYKDFAVFYRTNAQSRIFEEAFRAANIPYQIVGGVGFYDRMEIKDLLAYLRVVCNPNDSMSVRRIINVPSRGIGATTLDRLINFAAHEGIPLFEAVQRVDEITTINRGLQAKVRRFTKIFDDFDASMLPADALDYVLKITGYLKNLEAQNTIEAQNRVENIEELINAVIEYEQNVPEPTLSDYLENVALIADIDTMETDTTDMVTLMTLHSAKGLEFPFVFIVGMEEGYLPHGRSLDTQAELEEERRLCYVGITRAMERLYLLHASSRRTFRETEYRIQSRFISEIPEHLIKHVDRYRSPFRQSESLYEVVSEDAVDYYVDQIVHHPQFGRGKITKISGAGQGVYVTVRFDRAGTKQLAASVTSLQTVSDE</sequence>
<dbReference type="InterPro" id="IPR027417">
    <property type="entry name" value="P-loop_NTPase"/>
</dbReference>
<comment type="catalytic activity">
    <reaction evidence="10">
        <text>ATP + H2O = ADP + phosphate + H(+)</text>
        <dbReference type="Rhea" id="RHEA:13065"/>
        <dbReference type="ChEBI" id="CHEBI:15377"/>
        <dbReference type="ChEBI" id="CHEBI:15378"/>
        <dbReference type="ChEBI" id="CHEBI:30616"/>
        <dbReference type="ChEBI" id="CHEBI:43474"/>
        <dbReference type="ChEBI" id="CHEBI:456216"/>
        <dbReference type="EC" id="5.6.2.4"/>
    </reaction>
</comment>
<protein>
    <recommendedName>
        <fullName evidence="9">DNA 3'-5' helicase</fullName>
        <ecNumber evidence="9">5.6.2.4</ecNumber>
    </recommendedName>
</protein>
<dbReference type="InterPro" id="IPR000212">
    <property type="entry name" value="DNA_helicase_UvrD/REP"/>
</dbReference>
<feature type="non-terminal residue" evidence="14">
    <location>
        <position position="710"/>
    </location>
</feature>
<dbReference type="CDD" id="cd17932">
    <property type="entry name" value="DEXQc_UvrD"/>
    <property type="match status" value="1"/>
</dbReference>
<feature type="domain" description="UvrD-like helicase ATP-binding" evidence="12">
    <location>
        <begin position="1"/>
        <end position="280"/>
    </location>
</feature>
<proteinExistence type="inferred from homology"/>
<evidence type="ECO:0000256" key="3">
    <source>
        <dbReference type="ARBA" id="ARBA00022801"/>
    </source>
</evidence>
<dbReference type="Gene3D" id="3.40.50.300">
    <property type="entry name" value="P-loop containing nucleotide triphosphate hydrolases"/>
    <property type="match status" value="2"/>
</dbReference>
<dbReference type="EMBL" id="CASHTH010000033">
    <property type="protein sequence ID" value="CAI7989603.1"/>
    <property type="molecule type" value="Genomic_DNA"/>
</dbReference>
<evidence type="ECO:0000313" key="15">
    <source>
        <dbReference type="Proteomes" id="UP001174909"/>
    </source>
</evidence>
<accession>A0AA35QSI3</accession>
<dbReference type="EC" id="5.6.2.4" evidence="9"/>
<dbReference type="GO" id="GO:0000725">
    <property type="term" value="P:recombinational repair"/>
    <property type="evidence" value="ECO:0007669"/>
    <property type="project" value="TreeGrafter"/>
</dbReference>
<dbReference type="PANTHER" id="PTHR11070:SF2">
    <property type="entry name" value="ATP-DEPENDENT DNA HELICASE SRS2"/>
    <property type="match status" value="1"/>
</dbReference>
<keyword evidence="3 11" id="KW-0378">Hydrolase</keyword>
<dbReference type="NCBIfam" id="TIGR01073">
    <property type="entry name" value="pcrA"/>
    <property type="match status" value="1"/>
</dbReference>
<dbReference type="AlphaFoldDB" id="A0AA35QSI3"/>
<evidence type="ECO:0000256" key="9">
    <source>
        <dbReference type="ARBA" id="ARBA00034808"/>
    </source>
</evidence>
<evidence type="ECO:0000256" key="10">
    <source>
        <dbReference type="ARBA" id="ARBA00048988"/>
    </source>
</evidence>
<dbReference type="PROSITE" id="PS51198">
    <property type="entry name" value="UVRD_HELICASE_ATP_BIND"/>
    <property type="match status" value="1"/>
</dbReference>
<dbReference type="GO" id="GO:0003677">
    <property type="term" value="F:DNA binding"/>
    <property type="evidence" value="ECO:0007669"/>
    <property type="project" value="UniProtKB-KW"/>
</dbReference>
<organism evidence="14 15">
    <name type="scientific">Geodia barretti</name>
    <name type="common">Barrett's horny sponge</name>
    <dbReference type="NCBI Taxonomy" id="519541"/>
    <lineage>
        <taxon>Eukaryota</taxon>
        <taxon>Metazoa</taxon>
        <taxon>Porifera</taxon>
        <taxon>Demospongiae</taxon>
        <taxon>Heteroscleromorpha</taxon>
        <taxon>Tetractinellida</taxon>
        <taxon>Astrophorina</taxon>
        <taxon>Geodiidae</taxon>
        <taxon>Geodia</taxon>
    </lineage>
</organism>
<dbReference type="FunFam" id="1.10.10.160:FF:000001">
    <property type="entry name" value="ATP-dependent DNA helicase"/>
    <property type="match status" value="1"/>
</dbReference>
<dbReference type="GO" id="GO:0006260">
    <property type="term" value="P:DNA replication"/>
    <property type="evidence" value="ECO:0007669"/>
    <property type="project" value="InterPro"/>
</dbReference>
<evidence type="ECO:0000256" key="8">
    <source>
        <dbReference type="ARBA" id="ARBA00034617"/>
    </source>
</evidence>
<keyword evidence="15" id="KW-1185">Reference proteome</keyword>
<feature type="domain" description="UvrD-like helicase C-terminal" evidence="13">
    <location>
        <begin position="281"/>
        <end position="553"/>
    </location>
</feature>
<dbReference type="CDD" id="cd18807">
    <property type="entry name" value="SF1_C_UvrD"/>
    <property type="match status" value="1"/>
</dbReference>
<keyword evidence="2 11" id="KW-0547">Nucleotide-binding</keyword>
<evidence type="ECO:0000256" key="5">
    <source>
        <dbReference type="ARBA" id="ARBA00022840"/>
    </source>
</evidence>
<evidence type="ECO:0000256" key="6">
    <source>
        <dbReference type="ARBA" id="ARBA00023125"/>
    </source>
</evidence>
<dbReference type="Pfam" id="PF00580">
    <property type="entry name" value="UvrD-helicase"/>
    <property type="match status" value="1"/>
</dbReference>
<dbReference type="GO" id="GO:0043138">
    <property type="term" value="F:3'-5' DNA helicase activity"/>
    <property type="evidence" value="ECO:0007669"/>
    <property type="project" value="UniProtKB-EC"/>
</dbReference>
<dbReference type="FunFam" id="1.10.486.10:FF:000003">
    <property type="entry name" value="ATP-dependent DNA helicase"/>
    <property type="match status" value="1"/>
</dbReference>
<evidence type="ECO:0000259" key="12">
    <source>
        <dbReference type="PROSITE" id="PS51198"/>
    </source>
</evidence>
<evidence type="ECO:0000256" key="11">
    <source>
        <dbReference type="PROSITE-ProRule" id="PRU00560"/>
    </source>
</evidence>
<evidence type="ECO:0000256" key="2">
    <source>
        <dbReference type="ARBA" id="ARBA00022741"/>
    </source>
</evidence>
<comment type="caution">
    <text evidence="14">The sequence shown here is derived from an EMBL/GenBank/DDBJ whole genome shotgun (WGS) entry which is preliminary data.</text>
</comment>